<gene>
    <name evidence="2" type="ORF">SAMN05421858_1255</name>
</gene>
<sequence length="101" mass="10797">MKEQQTVANFLAEHDMDAPPAYRLLDLTAEVGELAKDANESTDYGATPESISVNEDEIGDTLFALLSLAESVDIDASDALNEAISKYESRIETTGDAGSGR</sequence>
<accession>A0A1N6XSE4</accession>
<proteinExistence type="predicted"/>
<dbReference type="Gene3D" id="1.10.287.1080">
    <property type="entry name" value="MazG-like"/>
    <property type="match status" value="1"/>
</dbReference>
<dbReference type="Proteomes" id="UP000186914">
    <property type="component" value="Unassembled WGS sequence"/>
</dbReference>
<dbReference type="Pfam" id="PF03819">
    <property type="entry name" value="MazG"/>
    <property type="match status" value="1"/>
</dbReference>
<reference evidence="3" key="1">
    <citation type="submission" date="2017-01" db="EMBL/GenBank/DDBJ databases">
        <authorList>
            <person name="Varghese N."/>
            <person name="Submissions S."/>
        </authorList>
    </citation>
    <scope>NUCLEOTIDE SEQUENCE [LARGE SCALE GENOMIC DNA]</scope>
    <source>
        <strain evidence="3">CGMCC 1.7737</strain>
    </source>
</reference>
<dbReference type="SUPFAM" id="SSF101386">
    <property type="entry name" value="all-alpha NTP pyrophosphatases"/>
    <property type="match status" value="1"/>
</dbReference>
<dbReference type="EMBL" id="FTNO01000001">
    <property type="protein sequence ID" value="SIR05240.1"/>
    <property type="molecule type" value="Genomic_DNA"/>
</dbReference>
<keyword evidence="3" id="KW-1185">Reference proteome</keyword>
<feature type="domain" description="NTP pyrophosphohydrolase MazG-like" evidence="1">
    <location>
        <begin position="26"/>
        <end position="91"/>
    </location>
</feature>
<evidence type="ECO:0000313" key="3">
    <source>
        <dbReference type="Proteomes" id="UP000186914"/>
    </source>
</evidence>
<dbReference type="AlphaFoldDB" id="A0A1N6XSE4"/>
<protein>
    <submittedName>
        <fullName evidence="2">NTP pyrophosphatase, house-cleaning of non-canonical NTPs</fullName>
    </submittedName>
</protein>
<dbReference type="RefSeq" id="WP_076428927.1">
    <property type="nucleotide sequence ID" value="NZ_FTNO01000001.1"/>
</dbReference>
<name>A0A1N6XSE4_9EURY</name>
<organism evidence="2 3">
    <name type="scientific">Haladaptatus litoreus</name>
    <dbReference type="NCBI Taxonomy" id="553468"/>
    <lineage>
        <taxon>Archaea</taxon>
        <taxon>Methanobacteriati</taxon>
        <taxon>Methanobacteriota</taxon>
        <taxon>Stenosarchaea group</taxon>
        <taxon>Halobacteria</taxon>
        <taxon>Halobacteriales</taxon>
        <taxon>Haladaptataceae</taxon>
        <taxon>Haladaptatus</taxon>
    </lineage>
</organism>
<dbReference type="CDD" id="cd11523">
    <property type="entry name" value="NTP-PPase"/>
    <property type="match status" value="1"/>
</dbReference>
<evidence type="ECO:0000259" key="1">
    <source>
        <dbReference type="Pfam" id="PF03819"/>
    </source>
</evidence>
<dbReference type="OrthoDB" id="85269at2157"/>
<dbReference type="InterPro" id="IPR004518">
    <property type="entry name" value="MazG-like_dom"/>
</dbReference>
<evidence type="ECO:0000313" key="2">
    <source>
        <dbReference type="EMBL" id="SIR05240.1"/>
    </source>
</evidence>